<dbReference type="GO" id="GO:0005992">
    <property type="term" value="P:trehalose biosynthetic process"/>
    <property type="evidence" value="ECO:0007669"/>
    <property type="project" value="TreeGrafter"/>
</dbReference>
<dbReference type="NCBIfam" id="TIGR02401">
    <property type="entry name" value="trehalose_TreY"/>
    <property type="match status" value="1"/>
</dbReference>
<evidence type="ECO:0000313" key="3">
    <source>
        <dbReference type="Proteomes" id="UP000321805"/>
    </source>
</evidence>
<dbReference type="GO" id="GO:0047470">
    <property type="term" value="F:(1,4)-alpha-D-glucan 1-alpha-D-glucosylmutase activity"/>
    <property type="evidence" value="ECO:0007669"/>
    <property type="project" value="TreeGrafter"/>
</dbReference>
<evidence type="ECO:0000259" key="1">
    <source>
        <dbReference type="SMART" id="SM00642"/>
    </source>
</evidence>
<dbReference type="OrthoDB" id="9761577at2"/>
<dbReference type="CDD" id="cd11336">
    <property type="entry name" value="AmyAc_MTSase"/>
    <property type="match status" value="1"/>
</dbReference>
<dbReference type="SMART" id="SM00642">
    <property type="entry name" value="Aamy"/>
    <property type="match status" value="1"/>
</dbReference>
<accession>A0A5B8U3P0</accession>
<dbReference type="Proteomes" id="UP000321805">
    <property type="component" value="Chromosome"/>
</dbReference>
<dbReference type="KEGG" id="bsol:FSW04_08505"/>
<sequence>MTAPFRATYRLQLGTDLDFAAARALVPYLAELGVSHVYLSPSFQAREGSTHGYDVIDPGHVSDALGGEEGLRALADDAHAHGMGIILDVVPNHMAADDANRYWSDPALREQFFDVDPVSGRHRRFFDIDDLAGVRVEDPEVFAATHALALRLVAEGVVDGLRIDHPDGLADPAQYLRRLRDGGAAHVWVEKILDPAEELRPDWPVDGTVGYEFANDVAALFVDPAAEATLTELYASLTGETRPFEALAAEAKLEQATTTFAPEVERLRRLWPQVPGLEEGLASLPVYRTYVEPAEGRVEQADRDALAQADGLPDAVRHAVLLEDDAAGAGWSDLDEATRREFVVRFQQTTPPVMAKGVEDTAFYRYVRLLALNEVGGDPGRFGITVDAFHAANARRPVHNLLVSSTHDTKRSGDVRARLCALTAMPGEWAGAVRSWFEVNAPLRTAGAPTPAEELLIYQTLVGAWPIEAERLEDYLEKALREAKVTSNWIDPDLEHEAAVKAFAVGLLDHGPFRYGFDAVAARVAELGERVALAQTLLKLTVPGMPDVYQGDELWALSLVDPDNRRPVDWDARRAALAALGDGARPTHETAKLHVVAAALDLRRRRPEAFDGGYRVVPAGDDVVAFLRGDAVLAAVAVRDDATGAGGWELPPDAAGRWRDVLGGEEYELPDGATLAGVLGPDGRALLERVG</sequence>
<evidence type="ECO:0000313" key="2">
    <source>
        <dbReference type="EMBL" id="QEC47610.1"/>
    </source>
</evidence>
<dbReference type="InterPro" id="IPR013797">
    <property type="entry name" value="Maltooligo_trehalose_synth_4"/>
</dbReference>
<dbReference type="InterPro" id="IPR017853">
    <property type="entry name" value="GH"/>
</dbReference>
<dbReference type="Pfam" id="PF00128">
    <property type="entry name" value="Alpha-amylase"/>
    <property type="match status" value="1"/>
</dbReference>
<proteinExistence type="predicted"/>
<dbReference type="InterPro" id="IPR012767">
    <property type="entry name" value="Trehalose_TreY"/>
</dbReference>
<reference evidence="2 3" key="1">
    <citation type="journal article" date="2018" name="J. Microbiol.">
        <title>Baekduia soli gen. nov., sp. nov., a novel bacterium isolated from the soil of Baekdu Mountain and proposal of a novel family name, Baekduiaceae fam. nov.</title>
        <authorList>
            <person name="An D.S."/>
            <person name="Siddiqi M.Z."/>
            <person name="Kim K.H."/>
            <person name="Yu H.S."/>
            <person name="Im W.T."/>
        </authorList>
    </citation>
    <scope>NUCLEOTIDE SEQUENCE [LARGE SCALE GENOMIC DNA]</scope>
    <source>
        <strain evidence="2 3">BR7-21</strain>
    </source>
</reference>
<protein>
    <submittedName>
        <fullName evidence="2">Malto-oligosyltrehalose synthase</fullName>
    </submittedName>
</protein>
<dbReference type="RefSeq" id="WP_146918261.1">
    <property type="nucleotide sequence ID" value="NZ_CP042430.1"/>
</dbReference>
<feature type="domain" description="Glycosyl hydrolase family 13 catalytic" evidence="1">
    <location>
        <begin position="12"/>
        <end position="585"/>
    </location>
</feature>
<dbReference type="InterPro" id="IPR006047">
    <property type="entry name" value="GH13_cat_dom"/>
</dbReference>
<dbReference type="GO" id="GO:0030980">
    <property type="term" value="P:alpha-glucan catabolic process"/>
    <property type="evidence" value="ECO:0007669"/>
    <property type="project" value="TreeGrafter"/>
</dbReference>
<organism evidence="2 3">
    <name type="scientific">Baekduia soli</name>
    <dbReference type="NCBI Taxonomy" id="496014"/>
    <lineage>
        <taxon>Bacteria</taxon>
        <taxon>Bacillati</taxon>
        <taxon>Actinomycetota</taxon>
        <taxon>Thermoleophilia</taxon>
        <taxon>Solirubrobacterales</taxon>
        <taxon>Baekduiaceae</taxon>
        <taxon>Baekduia</taxon>
    </lineage>
</organism>
<dbReference type="EMBL" id="CP042430">
    <property type="protein sequence ID" value="QEC47610.1"/>
    <property type="molecule type" value="Genomic_DNA"/>
</dbReference>
<dbReference type="PANTHER" id="PTHR10357">
    <property type="entry name" value="ALPHA-AMYLASE FAMILY MEMBER"/>
    <property type="match status" value="1"/>
</dbReference>
<dbReference type="Gene3D" id="1.10.10.470">
    <property type="entry name" value="Maltooligosyl trehalose synthase, domain 4"/>
    <property type="match status" value="1"/>
</dbReference>
<name>A0A5B8U3P0_9ACTN</name>
<gene>
    <name evidence="2" type="primary">treY</name>
    <name evidence="2" type="ORF">FSW04_08505</name>
</gene>
<keyword evidence="3" id="KW-1185">Reference proteome</keyword>
<dbReference type="PANTHER" id="PTHR10357:SF216">
    <property type="entry name" value="MALTOOLIGOSYL TREHALOSE SYNTHASE-RELATED"/>
    <property type="match status" value="1"/>
</dbReference>
<dbReference type="Gene3D" id="3.20.20.80">
    <property type="entry name" value="Glycosidases"/>
    <property type="match status" value="3"/>
</dbReference>
<dbReference type="SUPFAM" id="SSF51445">
    <property type="entry name" value="(Trans)glycosidases"/>
    <property type="match status" value="1"/>
</dbReference>
<dbReference type="AlphaFoldDB" id="A0A5B8U3P0"/>